<gene>
    <name evidence="4" type="primary">LOC100840090</name>
    <name evidence="3" type="ORF">BRADI_1g78487v3</name>
</gene>
<keyword evidence="5" id="KW-1185">Reference proteome</keyword>
<name>I1HAW1_BRADI</name>
<proteinExistence type="predicted"/>
<dbReference type="Gramene" id="KQK24164">
    <property type="protein sequence ID" value="KQK24164"/>
    <property type="gene ID" value="BRADI_1g78487v3"/>
</dbReference>
<feature type="domain" description="VAN3-binding protein-like auxin canalisation" evidence="1">
    <location>
        <begin position="36"/>
        <end position="268"/>
    </location>
</feature>
<dbReference type="InterPro" id="IPR013666">
    <property type="entry name" value="PH_pln"/>
</dbReference>
<dbReference type="OMA" id="IMRITET"/>
<dbReference type="GO" id="GO:0010305">
    <property type="term" value="P:leaf vascular tissue pattern formation"/>
    <property type="evidence" value="ECO:0000318"/>
    <property type="project" value="GO_Central"/>
</dbReference>
<reference evidence="3" key="2">
    <citation type="submission" date="2017-06" db="EMBL/GenBank/DDBJ databases">
        <title>WGS assembly of Brachypodium distachyon.</title>
        <authorList>
            <consortium name="The International Brachypodium Initiative"/>
            <person name="Lucas S."/>
            <person name="Harmon-Smith M."/>
            <person name="Lail K."/>
            <person name="Tice H."/>
            <person name="Grimwood J."/>
            <person name="Bruce D."/>
            <person name="Barry K."/>
            <person name="Shu S."/>
            <person name="Lindquist E."/>
            <person name="Wang M."/>
            <person name="Pitluck S."/>
            <person name="Vogel J.P."/>
            <person name="Garvin D.F."/>
            <person name="Mockler T.C."/>
            <person name="Schmutz J."/>
            <person name="Rokhsar D."/>
            <person name="Bevan M.W."/>
        </authorList>
    </citation>
    <scope>NUCLEOTIDE SEQUENCE</scope>
    <source>
        <strain evidence="3">Bd21</strain>
    </source>
</reference>
<dbReference type="HOGENOM" id="CLU_033023_1_1_1"/>
<dbReference type="STRING" id="15368.I1HAW1"/>
<dbReference type="SUPFAM" id="SSF50729">
    <property type="entry name" value="PH domain-like"/>
    <property type="match status" value="1"/>
</dbReference>
<accession>I1HAW1</accession>
<reference evidence="3 4" key="1">
    <citation type="journal article" date="2010" name="Nature">
        <title>Genome sequencing and analysis of the model grass Brachypodium distachyon.</title>
        <authorList>
            <consortium name="International Brachypodium Initiative"/>
        </authorList>
    </citation>
    <scope>NUCLEOTIDE SEQUENCE [LARGE SCALE GENOMIC DNA]</scope>
    <source>
        <strain evidence="3">Bd21</strain>
        <strain evidence="4">cv. Bd21</strain>
    </source>
</reference>
<sequence>MERFCQGRVDTAAGLLATHHMEEEEGLVSMVIPPLQTPMEPMEYLSRSWSVSAEEISKALLLSGSNKRTFFAATDRLMPQLPQMAAITETETPALVVVPVSASSHHQFQQQHLDATRNSISCHHQHANSVSRWFRRKETTRRAKCGRKEKARADKAHVHAMVSVARVSAAVAAVTAATSFDNQNSKIAAAMASATELLASHCAEVAQIAGAGHEQVSSAVRSVVDVASPGDLITLTAAAATALRGAATLNKRVQLETRSNASVLPCEKAPSWSPDIWCKEGKLLKRTRKGNLHKRWVSIYINKRSQVILKLKSKHIGGALSKNNKSVVYGVYSDLPEWTEPGQSSPETCCFGLSTAQGLVEFKCQSSTNKQNWVHGVQNLLQQVDVADQVGHRLETLKLNWRG</sequence>
<dbReference type="KEGG" id="bdi:100840090"/>
<dbReference type="eggNOG" id="ENOG502QW2P">
    <property type="taxonomic scope" value="Eukaryota"/>
</dbReference>
<dbReference type="RefSeq" id="XP_003562239.2">
    <property type="nucleotide sequence ID" value="XM_003562191.4"/>
</dbReference>
<reference evidence="4" key="3">
    <citation type="submission" date="2018-08" db="UniProtKB">
        <authorList>
            <consortium name="EnsemblPlants"/>
        </authorList>
    </citation>
    <scope>IDENTIFICATION</scope>
    <source>
        <strain evidence="4">cv. Bd21</strain>
    </source>
</reference>
<dbReference type="GeneID" id="100840090"/>
<dbReference type="PANTHER" id="PTHR31351:SF20">
    <property type="entry name" value="PH DOMAIN-CONTAINING PROTEIN"/>
    <property type="match status" value="1"/>
</dbReference>
<evidence type="ECO:0000313" key="3">
    <source>
        <dbReference type="EMBL" id="KQK24164.1"/>
    </source>
</evidence>
<dbReference type="InterPro" id="IPR040269">
    <property type="entry name" value="VAB"/>
</dbReference>
<feature type="domain" description="Pleckstrin-like plant" evidence="2">
    <location>
        <begin position="283"/>
        <end position="384"/>
    </location>
</feature>
<dbReference type="OrthoDB" id="1897931at2759"/>
<organism evidence="3">
    <name type="scientific">Brachypodium distachyon</name>
    <name type="common">Purple false brome</name>
    <name type="synonym">Trachynia distachya</name>
    <dbReference type="NCBI Taxonomy" id="15368"/>
    <lineage>
        <taxon>Eukaryota</taxon>
        <taxon>Viridiplantae</taxon>
        <taxon>Streptophyta</taxon>
        <taxon>Embryophyta</taxon>
        <taxon>Tracheophyta</taxon>
        <taxon>Spermatophyta</taxon>
        <taxon>Magnoliopsida</taxon>
        <taxon>Liliopsida</taxon>
        <taxon>Poales</taxon>
        <taxon>Poaceae</taxon>
        <taxon>BOP clade</taxon>
        <taxon>Pooideae</taxon>
        <taxon>Stipodae</taxon>
        <taxon>Brachypodieae</taxon>
        <taxon>Brachypodium</taxon>
    </lineage>
</organism>
<dbReference type="Proteomes" id="UP000008810">
    <property type="component" value="Chromosome 1"/>
</dbReference>
<dbReference type="EMBL" id="CM000880">
    <property type="protein sequence ID" value="KQK24164.1"/>
    <property type="molecule type" value="Genomic_DNA"/>
</dbReference>
<dbReference type="PANTHER" id="PTHR31351">
    <property type="entry name" value="EXPRESSED PROTEIN"/>
    <property type="match status" value="1"/>
</dbReference>
<protein>
    <recommendedName>
        <fullName evidence="6">PH domain-containing protein</fullName>
    </recommendedName>
</protein>
<evidence type="ECO:0000313" key="4">
    <source>
        <dbReference type="EnsemblPlants" id="KQK24164"/>
    </source>
</evidence>
<evidence type="ECO:0008006" key="6">
    <source>
        <dbReference type="Google" id="ProtNLM"/>
    </source>
</evidence>
<dbReference type="EnsemblPlants" id="KQK24164">
    <property type="protein sequence ID" value="KQK24164"/>
    <property type="gene ID" value="BRADI_1g78487v3"/>
</dbReference>
<dbReference type="Pfam" id="PF08458">
    <property type="entry name" value="PH_2"/>
    <property type="match status" value="1"/>
</dbReference>
<evidence type="ECO:0000259" key="1">
    <source>
        <dbReference type="Pfam" id="PF05703"/>
    </source>
</evidence>
<dbReference type="Pfam" id="PF05703">
    <property type="entry name" value="Auxin_canalis"/>
    <property type="match status" value="1"/>
</dbReference>
<dbReference type="GO" id="GO:0009734">
    <property type="term" value="P:auxin-activated signaling pathway"/>
    <property type="evidence" value="ECO:0000318"/>
    <property type="project" value="GO_Central"/>
</dbReference>
<evidence type="ECO:0000313" key="5">
    <source>
        <dbReference type="Proteomes" id="UP000008810"/>
    </source>
</evidence>
<dbReference type="InterPro" id="IPR008546">
    <property type="entry name" value="VAN3-bd-like_auxin_canal"/>
</dbReference>
<dbReference type="GO" id="GO:0010087">
    <property type="term" value="P:phloem or xylem histogenesis"/>
    <property type="evidence" value="ECO:0000318"/>
    <property type="project" value="GO_Central"/>
</dbReference>
<evidence type="ECO:0000259" key="2">
    <source>
        <dbReference type="Pfam" id="PF08458"/>
    </source>
</evidence>
<dbReference type="AlphaFoldDB" id="I1HAW1"/>